<reference evidence="1 2" key="1">
    <citation type="submission" date="2014-09" db="EMBL/GenBank/DDBJ databases">
        <title>Genome sequencing of Methyloceanibacter caenitepidi Gela4.</title>
        <authorList>
            <person name="Takeuchi M."/>
            <person name="Susumu S."/>
            <person name="Kamagata Y."/>
            <person name="Oshima K."/>
            <person name="Hattori M."/>
            <person name="Iwasaki W."/>
        </authorList>
    </citation>
    <scope>NUCLEOTIDE SEQUENCE [LARGE SCALE GENOMIC DNA]</scope>
    <source>
        <strain evidence="1 2">Gela4</strain>
    </source>
</reference>
<evidence type="ECO:0000313" key="1">
    <source>
        <dbReference type="EMBL" id="BAQ18000.1"/>
    </source>
</evidence>
<proteinExistence type="predicted"/>
<dbReference type="RefSeq" id="WP_045368024.1">
    <property type="nucleotide sequence ID" value="NZ_AP014648.1"/>
</dbReference>
<sequence length="107" mass="11995">MTRLSELRHRLTLQEVQRVSDGAGGATTSWTDVAEVWAQLTPAGGSEGVEAGRLAGKLAYEVVLRYRDGVRPAMRFVFGTRVFEILTAADVGERRRWLRCLCEERDL</sequence>
<dbReference type="OrthoDB" id="7570189at2"/>
<dbReference type="EMBL" id="AP014648">
    <property type="protein sequence ID" value="BAQ18000.1"/>
    <property type="molecule type" value="Genomic_DNA"/>
</dbReference>
<dbReference type="Pfam" id="PF05521">
    <property type="entry name" value="Phage_HCP"/>
    <property type="match status" value="1"/>
</dbReference>
<evidence type="ECO:0000313" key="2">
    <source>
        <dbReference type="Proteomes" id="UP000031643"/>
    </source>
</evidence>
<dbReference type="NCBIfam" id="TIGR01563">
    <property type="entry name" value="gp16_SPP1"/>
    <property type="match status" value="1"/>
</dbReference>
<dbReference type="HOGENOM" id="CLU_147810_1_3_5"/>
<name>A0A0A8K526_9HYPH</name>
<organism evidence="1 2">
    <name type="scientific">Methyloceanibacter caenitepidi</name>
    <dbReference type="NCBI Taxonomy" id="1384459"/>
    <lineage>
        <taxon>Bacteria</taxon>
        <taxon>Pseudomonadati</taxon>
        <taxon>Pseudomonadota</taxon>
        <taxon>Alphaproteobacteria</taxon>
        <taxon>Hyphomicrobiales</taxon>
        <taxon>Hyphomicrobiaceae</taxon>
        <taxon>Methyloceanibacter</taxon>
    </lineage>
</organism>
<dbReference type="InterPro" id="IPR008767">
    <property type="entry name" value="Phage_SPP1_head-tail_adaptor"/>
</dbReference>
<dbReference type="AlphaFoldDB" id="A0A0A8K526"/>
<dbReference type="STRING" id="1384459.GL4_2566"/>
<dbReference type="InterPro" id="IPR038666">
    <property type="entry name" value="SSP1_head-tail_sf"/>
</dbReference>
<accession>A0A0A8K526</accession>
<keyword evidence="2" id="KW-1185">Reference proteome</keyword>
<protein>
    <submittedName>
        <fullName evidence="1">Gene Transfer Agent (GTA) ORFG07</fullName>
    </submittedName>
</protein>
<gene>
    <name evidence="1" type="ORF">GL4_2566</name>
</gene>
<dbReference type="KEGG" id="mcg:GL4_2566"/>
<dbReference type="Proteomes" id="UP000031643">
    <property type="component" value="Chromosome"/>
</dbReference>
<dbReference type="Gene3D" id="2.40.10.270">
    <property type="entry name" value="Bacteriophage SPP1 head-tail adaptor protein"/>
    <property type="match status" value="1"/>
</dbReference>